<evidence type="ECO:0000313" key="1">
    <source>
        <dbReference type="EMBL" id="KAJ8116078.1"/>
    </source>
</evidence>
<keyword evidence="2" id="KW-1185">Reference proteome</keyword>
<name>A0ACC2ILP0_9PLEO</name>
<organism evidence="1 2">
    <name type="scientific">Boeremia exigua</name>
    <dbReference type="NCBI Taxonomy" id="749465"/>
    <lineage>
        <taxon>Eukaryota</taxon>
        <taxon>Fungi</taxon>
        <taxon>Dikarya</taxon>
        <taxon>Ascomycota</taxon>
        <taxon>Pezizomycotina</taxon>
        <taxon>Dothideomycetes</taxon>
        <taxon>Pleosporomycetidae</taxon>
        <taxon>Pleosporales</taxon>
        <taxon>Pleosporineae</taxon>
        <taxon>Didymellaceae</taxon>
        <taxon>Boeremia</taxon>
    </lineage>
</organism>
<dbReference type="EMBL" id="JAPHNI010000109">
    <property type="protein sequence ID" value="KAJ8116078.1"/>
    <property type="molecule type" value="Genomic_DNA"/>
</dbReference>
<accession>A0ACC2ILP0</accession>
<gene>
    <name evidence="1" type="ORF">OPT61_g2428</name>
</gene>
<comment type="caution">
    <text evidence="1">The sequence shown here is derived from an EMBL/GenBank/DDBJ whole genome shotgun (WGS) entry which is preliminary data.</text>
</comment>
<evidence type="ECO:0000313" key="2">
    <source>
        <dbReference type="Proteomes" id="UP001153331"/>
    </source>
</evidence>
<reference evidence="1" key="1">
    <citation type="submission" date="2022-11" db="EMBL/GenBank/DDBJ databases">
        <title>Genome Sequence of Boeremia exigua.</title>
        <authorList>
            <person name="Buettner E."/>
        </authorList>
    </citation>
    <scope>NUCLEOTIDE SEQUENCE</scope>
    <source>
        <strain evidence="1">CU02</strain>
    </source>
</reference>
<sequence>MSSKWAPALRRNTLLIKRSVAKDRAYFKTYTPFSSTVQDSVFTSPHHLPALEIGTVEIPTKRSPNLSGVSSHGSLHLKQVLHVPGFKCNVLGGLVMGSDGYTVETCSNPKTKGGIRDSEGKRMAYFVRNAPLFSIKVRNQPGGLKLGPFALKKDVIYMFSCHWDDVERKKWLDHQIGIRINSLISKPACANSYTDDEKLFLKRNWRNEYNFLRQYGLSIYKDEDREEGRSILRTFMHESESESEDTETEAPGVKSEDIKFDYIGHRLAMLSFIKF</sequence>
<proteinExistence type="predicted"/>
<dbReference type="Proteomes" id="UP001153331">
    <property type="component" value="Unassembled WGS sequence"/>
</dbReference>
<protein>
    <submittedName>
        <fullName evidence="1">Uncharacterized protein</fullName>
    </submittedName>
</protein>